<dbReference type="InterPro" id="IPR037653">
    <property type="entry name" value="Cbp6"/>
</dbReference>
<sequence length="168" mass="19070">MAISGMVWGIMGSATNSLGVIIKARTWCSISLAMAANQSVVFKHWARIIKQWPLDRIRPGHVHFQKVMQSRLQKLESPAPAADSSKSNNALVTPAEPFNEQKEMRQVNALYALLEDRYAKEYPLPQSVRQPKSNVSYYDDLVRELDEAPGRSWATSFWNRLKGAVRLR</sequence>
<dbReference type="Pfam" id="PF20180">
    <property type="entry name" value="UQCC2_CBP6"/>
    <property type="match status" value="1"/>
</dbReference>
<dbReference type="EMBL" id="LVYI01000005">
    <property type="protein sequence ID" value="OAP58979.1"/>
    <property type="molecule type" value="Genomic_DNA"/>
</dbReference>
<dbReference type="GO" id="GO:0061671">
    <property type="term" value="C:Cbp3p-Cbp6 complex"/>
    <property type="evidence" value="ECO:0007669"/>
    <property type="project" value="InterPro"/>
</dbReference>
<dbReference type="GeneID" id="30010444"/>
<dbReference type="RefSeq" id="XP_018692346.1">
    <property type="nucleotide sequence ID" value="XM_018837786.1"/>
</dbReference>
<dbReference type="GO" id="GO:0043022">
    <property type="term" value="F:ribosome binding"/>
    <property type="evidence" value="ECO:0007669"/>
    <property type="project" value="InterPro"/>
</dbReference>
<reference evidence="1 2" key="1">
    <citation type="submission" date="2016-04" db="EMBL/GenBank/DDBJ databases">
        <title>Draft genome of Fonsecaea erecta CBS 125763.</title>
        <authorList>
            <person name="Weiss V.A."/>
            <person name="Vicente V.A."/>
            <person name="Raittz R.T."/>
            <person name="Moreno L.F."/>
            <person name="De Souza E.M."/>
            <person name="Pedrosa F.O."/>
            <person name="Steffens M.B."/>
            <person name="Faoro H."/>
            <person name="Tadra-Sfeir M.Z."/>
            <person name="Najafzadeh M.J."/>
            <person name="Felipe M.S."/>
            <person name="Teixeira M."/>
            <person name="Sun J."/>
            <person name="Xi L."/>
            <person name="Gomes R."/>
            <person name="De Azevedo C.M."/>
            <person name="Salgado C.G."/>
            <person name="Da Silva M.B."/>
            <person name="Nascimento M.F."/>
            <person name="Queiroz-Telles F."/>
            <person name="Attili D.S."/>
            <person name="Gorbushina A."/>
        </authorList>
    </citation>
    <scope>NUCLEOTIDE SEQUENCE [LARGE SCALE GENOMIC DNA]</scope>
    <source>
        <strain evidence="1 2">CBS 125763</strain>
    </source>
</reference>
<dbReference type="Proteomes" id="UP000078343">
    <property type="component" value="Unassembled WGS sequence"/>
</dbReference>
<accession>A0A178ZGQ9</accession>
<evidence type="ECO:0000313" key="1">
    <source>
        <dbReference type="EMBL" id="OAP58979.1"/>
    </source>
</evidence>
<evidence type="ECO:0000313" key="2">
    <source>
        <dbReference type="Proteomes" id="UP000078343"/>
    </source>
</evidence>
<keyword evidence="2" id="KW-1185">Reference proteome</keyword>
<comment type="caution">
    <text evidence="1">The sequence shown here is derived from an EMBL/GenBank/DDBJ whole genome shotgun (WGS) entry which is preliminary data.</text>
</comment>
<dbReference type="GO" id="GO:0034551">
    <property type="term" value="P:mitochondrial respiratory chain complex III assembly"/>
    <property type="evidence" value="ECO:0007669"/>
    <property type="project" value="TreeGrafter"/>
</dbReference>
<protein>
    <submittedName>
        <fullName evidence="1">Uncharacterized protein</fullName>
    </submittedName>
</protein>
<proteinExistence type="predicted"/>
<dbReference type="PANTHER" id="PTHR28250:SF1">
    <property type="entry name" value="CYTOCHROME B PRE-MRNA-PROCESSING PROTEIN 6"/>
    <property type="match status" value="1"/>
</dbReference>
<dbReference type="OrthoDB" id="2107880at2759"/>
<dbReference type="AlphaFoldDB" id="A0A178ZGQ9"/>
<name>A0A178ZGQ9_9EURO</name>
<gene>
    <name evidence="1" type="ORF">AYL99_06276</name>
</gene>
<organism evidence="1 2">
    <name type="scientific">Fonsecaea erecta</name>
    <dbReference type="NCBI Taxonomy" id="1367422"/>
    <lineage>
        <taxon>Eukaryota</taxon>
        <taxon>Fungi</taxon>
        <taxon>Dikarya</taxon>
        <taxon>Ascomycota</taxon>
        <taxon>Pezizomycotina</taxon>
        <taxon>Eurotiomycetes</taxon>
        <taxon>Chaetothyriomycetidae</taxon>
        <taxon>Chaetothyriales</taxon>
        <taxon>Herpotrichiellaceae</taxon>
        <taxon>Fonsecaea</taxon>
    </lineage>
</organism>
<dbReference type="PANTHER" id="PTHR28250">
    <property type="entry name" value="CYTOCHROME B PRE-MRNA-PROCESSING PROTEIN 6"/>
    <property type="match status" value="1"/>
</dbReference>